<dbReference type="Pfam" id="PF06321">
    <property type="entry name" value="P_gingi_FimA"/>
    <property type="match status" value="1"/>
</dbReference>
<evidence type="ECO:0000313" key="8">
    <source>
        <dbReference type="Proteomes" id="UP000285013"/>
    </source>
</evidence>
<dbReference type="EMBL" id="QRPE01000001">
    <property type="protein sequence ID" value="RHL96752.1"/>
    <property type="molecule type" value="Genomic_DNA"/>
</dbReference>
<evidence type="ECO:0000256" key="5">
    <source>
        <dbReference type="SAM" id="SignalP"/>
    </source>
</evidence>
<dbReference type="Proteomes" id="UP000285013">
    <property type="component" value="Unassembled WGS sequence"/>
</dbReference>
<evidence type="ECO:0000256" key="4">
    <source>
        <dbReference type="ARBA" id="ARBA00023263"/>
    </source>
</evidence>
<dbReference type="InterPro" id="IPR029141">
    <property type="entry name" value="FimA_N"/>
</dbReference>
<feature type="signal peptide" evidence="5">
    <location>
        <begin position="1"/>
        <end position="22"/>
    </location>
</feature>
<name>A0A415NGE8_9BACE</name>
<feature type="domain" description="Major fimbrial subunit protein N-terminal" evidence="6">
    <location>
        <begin position="39"/>
        <end position="169"/>
    </location>
</feature>
<reference evidence="7 8" key="1">
    <citation type="submission" date="2018-08" db="EMBL/GenBank/DDBJ databases">
        <title>A genome reference for cultivated species of the human gut microbiota.</title>
        <authorList>
            <person name="Zou Y."/>
            <person name="Xue W."/>
            <person name="Luo G."/>
        </authorList>
    </citation>
    <scope>NUCLEOTIDE SEQUENCE [LARGE SCALE GENOMIC DNA]</scope>
    <source>
        <strain evidence="7 8">AF36-16BH</strain>
    </source>
</reference>
<feature type="chain" id="PRO_5019258093" evidence="5">
    <location>
        <begin position="23"/>
        <end position="791"/>
    </location>
</feature>
<evidence type="ECO:0000256" key="2">
    <source>
        <dbReference type="ARBA" id="ARBA00006011"/>
    </source>
</evidence>
<evidence type="ECO:0000256" key="3">
    <source>
        <dbReference type="ARBA" id="ARBA00022729"/>
    </source>
</evidence>
<keyword evidence="3 5" id="KW-0732">Signal</keyword>
<comment type="caution">
    <text evidence="7">The sequence shown here is derived from an EMBL/GenBank/DDBJ whole genome shotgun (WGS) entry which is preliminary data.</text>
</comment>
<accession>A0A415NGE8</accession>
<protein>
    <submittedName>
        <fullName evidence="7">DUF4906 domain-containing protein</fullName>
    </submittedName>
</protein>
<evidence type="ECO:0000256" key="1">
    <source>
        <dbReference type="ARBA" id="ARBA00004561"/>
    </source>
</evidence>
<dbReference type="RefSeq" id="WP_118422570.1">
    <property type="nucleotide sequence ID" value="NZ_QRPE01000001.1"/>
</dbReference>
<gene>
    <name evidence="7" type="ORF">DWZ95_01725</name>
</gene>
<dbReference type="GO" id="GO:0009289">
    <property type="term" value="C:pilus"/>
    <property type="evidence" value="ECO:0007669"/>
    <property type="project" value="UniProtKB-SubCell"/>
</dbReference>
<evidence type="ECO:0000259" key="6">
    <source>
        <dbReference type="Pfam" id="PF06321"/>
    </source>
</evidence>
<dbReference type="PROSITE" id="PS51257">
    <property type="entry name" value="PROKAR_LIPOPROTEIN"/>
    <property type="match status" value="1"/>
</dbReference>
<comment type="similarity">
    <text evidence="2">Belongs to the bacteroidetes fimbrillin superfamily. FimA/Mfa1 family.</text>
</comment>
<dbReference type="Gene3D" id="2.60.40.2580">
    <property type="match status" value="1"/>
</dbReference>
<organism evidence="7 8">
    <name type="scientific">Bacteroides intestinalis</name>
    <dbReference type="NCBI Taxonomy" id="329854"/>
    <lineage>
        <taxon>Bacteria</taxon>
        <taxon>Pseudomonadati</taxon>
        <taxon>Bacteroidota</taxon>
        <taxon>Bacteroidia</taxon>
        <taxon>Bacteroidales</taxon>
        <taxon>Bacteroidaceae</taxon>
        <taxon>Bacteroides</taxon>
    </lineage>
</organism>
<dbReference type="AlphaFoldDB" id="A0A415NGE8"/>
<keyword evidence="4" id="KW-0281">Fimbrium</keyword>
<evidence type="ECO:0000313" key="7">
    <source>
        <dbReference type="EMBL" id="RHL96752.1"/>
    </source>
</evidence>
<proteinExistence type="inferred from homology"/>
<comment type="subcellular location">
    <subcellularLocation>
        <location evidence="1">Fimbrium</location>
    </subcellularLocation>
</comment>
<sequence>MMRKKQISRMLIGALAVCLATACSNETDVLTGLRTDGNTLSVNLQTTDVGVTTRTQIASDRESNVESLSAYLFDNNEESGYQLEKIYNSLTWNENDPAHTVALTGIAKRGPKKVYFVANGGSITALGNVGTGISETDFKALLMNEMKENPATPLTMTAEAELAEWIEGANNVTIQKTVQLKRVSARIDLVVAPQAGLTFTVKDIKMKSRANSYLFPNDAPYIVEGVVELTGTAGEGSTDADGNTAYTSLLYPYETPGGVVTEVEVSGSVQAGEVTKEVTFAVPFTNETYADGIPIERNHRYTVQIARIDGFYSAEATITVSDWSTGEASGNLLAGEELKMTATEEISGQLSDEPTATVVYPTDDSKTATVELAADDAKIYKIYVGSANIEAVTSWGELPDGWTIAEPASTRTEYLWEKSYWTLTVPANETDAAKSVTIKAVNKLEKDDTDKFVQITFTQAGKEEVVDHSKNPLLKWAEKNSINYLQKQYGSSQQWWTLKYEYSSSDYPESDWANGIGSYYQWGRNAGFPFPTNYNLPYSNTGGISWVKVTSALPTKKVAAKTANQHLFLINGDGNDYVSDGTTTETWTDRTSKLYNNDGNASYNNPRPWPCPEGYRLPTTAEYLYIMPKKENQTKSFTSLVELKTLEDGTKYAIRWAYSDDNPTFTVGGSAWNEHLTINCLIVPNTCTDPSSVDWSDSHVVTRVFYTGGSRLGAYYGSHSNPTNPAPVTFDWDNTAYYWTSESASVSGTAWVMTFRTTRRDDDQTGNYGPWFQIAAYPKDNAQLVRCIKID</sequence>